<sequence length="99" mass="11222">MRPFNQKLKLTLFVFSILLLGTAAIEINNYPTEAKTIKEDCIHCGECVSAASNLFKLEDDGATFTDKAPDGFIYAEYYDEFLDAYAACPTYAIKFKWEQ</sequence>
<dbReference type="SUPFAM" id="SSF54862">
    <property type="entry name" value="4Fe-4S ferredoxins"/>
    <property type="match status" value="1"/>
</dbReference>
<evidence type="ECO:0000313" key="1">
    <source>
        <dbReference type="EMBL" id="MPM42841.1"/>
    </source>
</evidence>
<dbReference type="AlphaFoldDB" id="A0A644ZSH4"/>
<protein>
    <recommendedName>
        <fullName evidence="2">4Fe-4S ferredoxin-type domain-containing protein</fullName>
    </recommendedName>
</protein>
<name>A0A644ZSH4_9ZZZZ</name>
<proteinExistence type="predicted"/>
<reference evidence="1" key="1">
    <citation type="submission" date="2019-08" db="EMBL/GenBank/DDBJ databases">
        <authorList>
            <person name="Kucharzyk K."/>
            <person name="Murdoch R.W."/>
            <person name="Higgins S."/>
            <person name="Loffler F."/>
        </authorList>
    </citation>
    <scope>NUCLEOTIDE SEQUENCE</scope>
</reference>
<gene>
    <name evidence="1" type="ORF">SDC9_89513</name>
</gene>
<dbReference type="EMBL" id="VSSQ01009877">
    <property type="protein sequence ID" value="MPM42841.1"/>
    <property type="molecule type" value="Genomic_DNA"/>
</dbReference>
<comment type="caution">
    <text evidence="1">The sequence shown here is derived from an EMBL/GenBank/DDBJ whole genome shotgun (WGS) entry which is preliminary data.</text>
</comment>
<accession>A0A644ZSH4</accession>
<organism evidence="1">
    <name type="scientific">bioreactor metagenome</name>
    <dbReference type="NCBI Taxonomy" id="1076179"/>
    <lineage>
        <taxon>unclassified sequences</taxon>
        <taxon>metagenomes</taxon>
        <taxon>ecological metagenomes</taxon>
    </lineage>
</organism>
<dbReference type="Gene3D" id="3.30.70.20">
    <property type="match status" value="1"/>
</dbReference>
<evidence type="ECO:0008006" key="2">
    <source>
        <dbReference type="Google" id="ProtNLM"/>
    </source>
</evidence>
<dbReference type="Pfam" id="PF13370">
    <property type="entry name" value="Fer4_13"/>
    <property type="match status" value="1"/>
</dbReference>